<name>A0A1D8U2C8_9CYAN</name>
<dbReference type="GO" id="GO:0005737">
    <property type="term" value="C:cytoplasm"/>
    <property type="evidence" value="ECO:0007669"/>
    <property type="project" value="TreeGrafter"/>
</dbReference>
<dbReference type="OrthoDB" id="9795206at2"/>
<proteinExistence type="predicted"/>
<evidence type="ECO:0000313" key="3">
    <source>
        <dbReference type="Proteomes" id="UP000177870"/>
    </source>
</evidence>
<evidence type="ECO:0000259" key="1">
    <source>
        <dbReference type="PROSITE" id="PS51186"/>
    </source>
</evidence>
<accession>A0A1D8U2C8</accession>
<dbReference type="KEGG" id="mpro:BJP34_35210"/>
<dbReference type="InterPro" id="IPR000182">
    <property type="entry name" value="GNAT_dom"/>
</dbReference>
<dbReference type="Pfam" id="PF13302">
    <property type="entry name" value="Acetyltransf_3"/>
    <property type="match status" value="1"/>
</dbReference>
<dbReference type="GO" id="GO:1990189">
    <property type="term" value="F:protein N-terminal-serine acetyltransferase activity"/>
    <property type="evidence" value="ECO:0007669"/>
    <property type="project" value="TreeGrafter"/>
</dbReference>
<dbReference type="SUPFAM" id="SSF55729">
    <property type="entry name" value="Acyl-CoA N-acyltransferases (Nat)"/>
    <property type="match status" value="1"/>
</dbReference>
<dbReference type="GO" id="GO:0008999">
    <property type="term" value="F:protein-N-terminal-alanine acetyltransferase activity"/>
    <property type="evidence" value="ECO:0007669"/>
    <property type="project" value="TreeGrafter"/>
</dbReference>
<dbReference type="STRING" id="1458985.BJP34_35210"/>
<dbReference type="EMBL" id="CP017599">
    <property type="protein sequence ID" value="AOX03983.1"/>
    <property type="molecule type" value="Genomic_DNA"/>
</dbReference>
<dbReference type="RefSeq" id="WP_070396349.1">
    <property type="nucleotide sequence ID" value="NZ_CP017599.1"/>
</dbReference>
<dbReference type="InterPro" id="IPR051908">
    <property type="entry name" value="Ribosomal_N-acetyltransferase"/>
</dbReference>
<dbReference type="PROSITE" id="PS51186">
    <property type="entry name" value="GNAT"/>
    <property type="match status" value="1"/>
</dbReference>
<dbReference type="Gene3D" id="3.40.630.30">
    <property type="match status" value="1"/>
</dbReference>
<keyword evidence="2" id="KW-0808">Transferase</keyword>
<evidence type="ECO:0000313" key="2">
    <source>
        <dbReference type="EMBL" id="AOX03983.1"/>
    </source>
</evidence>
<dbReference type="PANTHER" id="PTHR43441">
    <property type="entry name" value="RIBOSOMAL-PROTEIN-SERINE ACETYLTRANSFERASE"/>
    <property type="match status" value="1"/>
</dbReference>
<reference evidence="3" key="1">
    <citation type="submission" date="2016-10" db="EMBL/GenBank/DDBJ databases">
        <title>Comparative genomics uncovers the prolific and rare metabolic potential of the cyanobacterial genus Moorea.</title>
        <authorList>
            <person name="Leao T."/>
            <person name="Castelao G."/>
            <person name="Korobeynikov A."/>
            <person name="Monroe E.A."/>
            <person name="Podell S."/>
            <person name="Glukhov E."/>
            <person name="Allen E."/>
            <person name="Gerwick W.H."/>
            <person name="Gerwick L."/>
        </authorList>
    </citation>
    <scope>NUCLEOTIDE SEQUENCE [LARGE SCALE GENOMIC DNA]</scope>
    <source>
        <strain evidence="3">PAL-8-15-08-1</strain>
    </source>
</reference>
<dbReference type="PANTHER" id="PTHR43441:SF11">
    <property type="entry name" value="RIBOSOMAL-PROTEIN-SERINE ACETYLTRANSFERASE"/>
    <property type="match status" value="1"/>
</dbReference>
<protein>
    <submittedName>
        <fullName evidence="2">GNAT family N-acetyltransferase</fullName>
    </submittedName>
</protein>
<organism evidence="2 3">
    <name type="scientific">Moorena producens PAL-8-15-08-1</name>
    <dbReference type="NCBI Taxonomy" id="1458985"/>
    <lineage>
        <taxon>Bacteria</taxon>
        <taxon>Bacillati</taxon>
        <taxon>Cyanobacteriota</taxon>
        <taxon>Cyanophyceae</taxon>
        <taxon>Coleofasciculales</taxon>
        <taxon>Coleofasciculaceae</taxon>
        <taxon>Moorena</taxon>
    </lineage>
</organism>
<gene>
    <name evidence="2" type="ORF">BJP34_35210</name>
</gene>
<feature type="domain" description="N-acetyltransferase" evidence="1">
    <location>
        <begin position="14"/>
        <end position="174"/>
    </location>
</feature>
<dbReference type="AlphaFoldDB" id="A0A1D8U2C8"/>
<dbReference type="Proteomes" id="UP000177870">
    <property type="component" value="Chromosome"/>
</dbReference>
<dbReference type="InterPro" id="IPR016181">
    <property type="entry name" value="Acyl_CoA_acyltransferase"/>
</dbReference>
<sequence length="177" mass="20617">MNELKSDRLIYRKLNLDHVTETYVSWLNDPDINRYLEIRYYSHNIESCREFVRQMNADKSQYMLGMFMAESNRHIGNIKLGFIHNYHLRGQLSLLIGDKTLWGKGLATEAIRTVTKWGFETLGLARIEAGCYQENLASLKAFLKAGYQVEGFFRKHSLVDGRRLGSFWLGILPYEVT</sequence>